<dbReference type="InterPro" id="IPR036483">
    <property type="entry name" value="PWI_dom_sf"/>
</dbReference>
<dbReference type="OrthoDB" id="440324at2759"/>
<evidence type="ECO:0000256" key="7">
    <source>
        <dbReference type="ARBA" id="ARBA00023054"/>
    </source>
</evidence>
<dbReference type="InterPro" id="IPR015418">
    <property type="entry name" value="Eaf6"/>
</dbReference>
<evidence type="ECO:0000256" key="9">
    <source>
        <dbReference type="ARBA" id="ARBA00023242"/>
    </source>
</evidence>
<gene>
    <name evidence="13" type="ORF">FHL15_001305</name>
</gene>
<dbReference type="AlphaFoldDB" id="A0A553IBH2"/>
<dbReference type="SUPFAM" id="SSF101233">
    <property type="entry name" value="PWI domain"/>
    <property type="match status" value="1"/>
</dbReference>
<name>A0A553IBH2_9PEZI</name>
<comment type="subcellular location">
    <subcellularLocation>
        <location evidence="1">Nucleus</location>
    </subcellularLocation>
</comment>
<organism evidence="13 14">
    <name type="scientific">Xylaria flabelliformis</name>
    <dbReference type="NCBI Taxonomy" id="2512241"/>
    <lineage>
        <taxon>Eukaryota</taxon>
        <taxon>Fungi</taxon>
        <taxon>Dikarya</taxon>
        <taxon>Ascomycota</taxon>
        <taxon>Pezizomycotina</taxon>
        <taxon>Sordariomycetes</taxon>
        <taxon>Xylariomycetidae</taxon>
        <taxon>Xylariales</taxon>
        <taxon>Xylariaceae</taxon>
        <taxon>Xylaria</taxon>
    </lineage>
</organism>
<evidence type="ECO:0000256" key="11">
    <source>
        <dbReference type="SAM" id="MobiDB-lite"/>
    </source>
</evidence>
<comment type="similarity">
    <text evidence="2">Belongs to the EAF6 family.</text>
</comment>
<evidence type="ECO:0000256" key="10">
    <source>
        <dbReference type="SAM" id="Coils"/>
    </source>
</evidence>
<evidence type="ECO:0000256" key="1">
    <source>
        <dbReference type="ARBA" id="ARBA00004123"/>
    </source>
</evidence>
<feature type="compositionally biased region" description="Low complexity" evidence="11">
    <location>
        <begin position="265"/>
        <end position="285"/>
    </location>
</feature>
<dbReference type="GO" id="GO:0006325">
    <property type="term" value="P:chromatin organization"/>
    <property type="evidence" value="ECO:0007669"/>
    <property type="project" value="UniProtKB-KW"/>
</dbReference>
<feature type="region of interest" description="Disordered" evidence="11">
    <location>
        <begin position="193"/>
        <end position="508"/>
    </location>
</feature>
<keyword evidence="9" id="KW-0539">Nucleus</keyword>
<dbReference type="InterPro" id="IPR002483">
    <property type="entry name" value="PWI_dom"/>
</dbReference>
<feature type="compositionally biased region" description="Basic and acidic residues" evidence="11">
    <location>
        <begin position="232"/>
        <end position="260"/>
    </location>
</feature>
<dbReference type="SMART" id="SM00311">
    <property type="entry name" value="PWI"/>
    <property type="match status" value="1"/>
</dbReference>
<dbReference type="GO" id="GO:0006397">
    <property type="term" value="P:mRNA processing"/>
    <property type="evidence" value="ECO:0007669"/>
    <property type="project" value="UniProtKB-KW"/>
</dbReference>
<sequence>MTRKVLEVMQGENNSADDFVDRSAVKNRYVFATFKDTVRMAASVDAKLLRATKFPPEFNQKVDMQKVNLQVMKKWIASRISEILGSEDDVVIELCFNLIDGPRFPDIKSLQIQLTGFLDKDTAPFCKELWKLCLSAQSSPQGVPKELLEAKKLELIQEKIDADKAAEEARVRRETQERRDRELADIRDRERRDRGFRGGRGDNWHGGRRGGDRAFDDRRGLGRGAGRGGSPSRRDRDSYQGNRDRYVPEGRRAGREDFRRGRSPTRSASIGSRSPSRSRSPSNTNRRTRRGSLRSTSPPRHRPGNRSPPRYRKRERSTGRNRNLRDRGNRSRHNTSSPDPYSDSESSTRSRSPAPKRRRYSNSPSRSRSSTRRDSRRLSRSRSFSSSRSRSRSRSPRRRSVRELISRSPSPNRRGRLRRSFSRSLSRSESPETRKRSQRRRSPKKSRSRGRDASASPDRPGPSKNRKHSGSPRSRNNRPADISEDEDRPRSPKHQAASAAEEIQYPSNASAVPAKTHARYLVESHSLDVNKIIAELPIFDPCLANVPVLVMFSFHVTIGSFDFVMSENVQPIAGSSAGTNGDQPGLAHYEKQRQYLKELLQNRKLIERQLVAQEQSILQKETEYLESTPYGNIITGFDGYIKGSTNATAQRKRTGLTDQNRIFSRSSISHNPTHPDHADAQSAASTPAAPTPLSTTFAKDKDSGSNHPTPTSATDKKGGNKKKKTKKEADAEDSELDTREVKKLEALVTVSWLSSNERRVTKRAPLAKTKPRSKLNAGSADWVETDVLLSIKHVAVMPDSVRRTPGSVPAEPFGIGNEDFNAGRKVSKYEYPILELYELVMPVTLPEMKSKWVVSQWAGGEL</sequence>
<evidence type="ECO:0000256" key="6">
    <source>
        <dbReference type="ARBA" id="ARBA00023015"/>
    </source>
</evidence>
<keyword evidence="8" id="KW-0804">Transcription</keyword>
<evidence type="ECO:0000256" key="2">
    <source>
        <dbReference type="ARBA" id="ARBA00010916"/>
    </source>
</evidence>
<evidence type="ECO:0000256" key="4">
    <source>
        <dbReference type="ARBA" id="ARBA00022664"/>
    </source>
</evidence>
<dbReference type="InterPro" id="IPR052225">
    <property type="entry name" value="Ser/Arg_repetitive_matrix"/>
</dbReference>
<evidence type="ECO:0000256" key="5">
    <source>
        <dbReference type="ARBA" id="ARBA00022853"/>
    </source>
</evidence>
<feature type="region of interest" description="Disordered" evidence="11">
    <location>
        <begin position="666"/>
        <end position="737"/>
    </location>
</feature>
<keyword evidence="7 10" id="KW-0175">Coiled coil</keyword>
<accession>A0A553IBH2</accession>
<evidence type="ECO:0000256" key="3">
    <source>
        <dbReference type="ARBA" id="ARBA00018504"/>
    </source>
</evidence>
<dbReference type="Gene3D" id="1.20.1390.10">
    <property type="entry name" value="PWI domain"/>
    <property type="match status" value="1"/>
</dbReference>
<feature type="compositionally biased region" description="Low complexity" evidence="11">
    <location>
        <begin position="336"/>
        <end position="352"/>
    </location>
</feature>
<keyword evidence="6" id="KW-0805">Transcription regulation</keyword>
<dbReference type="GO" id="GO:0048024">
    <property type="term" value="P:regulation of mRNA splicing, via spliceosome"/>
    <property type="evidence" value="ECO:0007669"/>
    <property type="project" value="TreeGrafter"/>
</dbReference>
<dbReference type="PANTHER" id="PTHR23148:SF0">
    <property type="entry name" value="SERINE_ARGININE REPETITIVE MATRIX PROTEIN 1"/>
    <property type="match status" value="1"/>
</dbReference>
<reference evidence="14" key="1">
    <citation type="submission" date="2019-06" db="EMBL/GenBank/DDBJ databases">
        <title>Draft genome sequence of the griseofulvin-producing fungus Xylaria cubensis strain G536.</title>
        <authorList>
            <person name="Mead M.E."/>
            <person name="Raja H.A."/>
            <person name="Steenwyk J.L."/>
            <person name="Knowles S.L."/>
            <person name="Oberlies N.H."/>
            <person name="Rokas A."/>
        </authorList>
    </citation>
    <scope>NUCLEOTIDE SEQUENCE [LARGE SCALE GENOMIC DNA]</scope>
    <source>
        <strain evidence="14">G536</strain>
    </source>
</reference>
<evidence type="ECO:0000313" key="13">
    <source>
        <dbReference type="EMBL" id="TRX97550.1"/>
    </source>
</evidence>
<dbReference type="GO" id="GO:0003723">
    <property type="term" value="F:RNA binding"/>
    <property type="evidence" value="ECO:0007669"/>
    <property type="project" value="TreeGrafter"/>
</dbReference>
<protein>
    <recommendedName>
        <fullName evidence="3">Chromatin modification-related protein EAF6</fullName>
    </recommendedName>
</protein>
<feature type="compositionally biased region" description="Basic residues" evidence="11">
    <location>
        <begin position="389"/>
        <end position="400"/>
    </location>
</feature>
<dbReference type="PANTHER" id="PTHR23148">
    <property type="entry name" value="SERINE/ARGININE REGULATED NUCLEAR MATRIX PROTEIN"/>
    <property type="match status" value="1"/>
</dbReference>
<dbReference type="Proteomes" id="UP000319160">
    <property type="component" value="Unassembled WGS sequence"/>
</dbReference>
<feature type="compositionally biased region" description="Low complexity" evidence="11">
    <location>
        <begin position="680"/>
        <end position="697"/>
    </location>
</feature>
<proteinExistence type="inferred from homology"/>
<evidence type="ECO:0000259" key="12">
    <source>
        <dbReference type="PROSITE" id="PS51025"/>
    </source>
</evidence>
<feature type="domain" description="PWI" evidence="12">
    <location>
        <begin position="51"/>
        <end position="150"/>
    </location>
</feature>
<keyword evidence="5" id="KW-0156">Chromatin regulator</keyword>
<dbReference type="Pfam" id="PF09340">
    <property type="entry name" value="NuA4"/>
    <property type="match status" value="1"/>
</dbReference>
<evidence type="ECO:0000313" key="14">
    <source>
        <dbReference type="Proteomes" id="UP000319160"/>
    </source>
</evidence>
<dbReference type="STRING" id="2512241.A0A553IBH2"/>
<feature type="compositionally biased region" description="Basic residues" evidence="11">
    <location>
        <begin position="436"/>
        <end position="448"/>
    </location>
</feature>
<dbReference type="GO" id="GO:0000123">
    <property type="term" value="C:histone acetyltransferase complex"/>
    <property type="evidence" value="ECO:0007669"/>
    <property type="project" value="InterPro"/>
</dbReference>
<dbReference type="EMBL" id="VFLP01000005">
    <property type="protein sequence ID" value="TRX97550.1"/>
    <property type="molecule type" value="Genomic_DNA"/>
</dbReference>
<feature type="coiled-coil region" evidence="10">
    <location>
        <begin position="589"/>
        <end position="616"/>
    </location>
</feature>
<comment type="caution">
    <text evidence="13">The sequence shown here is derived from an EMBL/GenBank/DDBJ whole genome shotgun (WGS) entry which is preliminary data.</text>
</comment>
<feature type="compositionally biased region" description="Basic residues" evidence="11">
    <location>
        <begin position="299"/>
        <end position="315"/>
    </location>
</feature>
<evidence type="ECO:0000256" key="8">
    <source>
        <dbReference type="ARBA" id="ARBA00023163"/>
    </source>
</evidence>
<dbReference type="GO" id="GO:0005681">
    <property type="term" value="C:spliceosomal complex"/>
    <property type="evidence" value="ECO:0007669"/>
    <property type="project" value="TreeGrafter"/>
</dbReference>
<keyword evidence="14" id="KW-1185">Reference proteome</keyword>
<dbReference type="Pfam" id="PF01480">
    <property type="entry name" value="PWI"/>
    <property type="match status" value="1"/>
</dbReference>
<dbReference type="PROSITE" id="PS51025">
    <property type="entry name" value="PWI"/>
    <property type="match status" value="1"/>
</dbReference>
<feature type="compositionally biased region" description="Basic and acidic residues" evidence="11">
    <location>
        <begin position="193"/>
        <end position="220"/>
    </location>
</feature>
<keyword evidence="4" id="KW-0507">mRNA processing</keyword>